<dbReference type="AlphaFoldDB" id="A0A0V1I4W9"/>
<dbReference type="STRING" id="268475.A0A0V1I4W9"/>
<dbReference type="SMART" id="SM01336">
    <property type="entry name" value="zf-PARP"/>
    <property type="match status" value="1"/>
</dbReference>
<evidence type="ECO:0000313" key="38">
    <source>
        <dbReference type="EMBL" id="KRZ17852.1"/>
    </source>
</evidence>
<keyword evidence="5" id="KW-0963">Cytoplasm</keyword>
<dbReference type="Gene3D" id="3.90.228.10">
    <property type="match status" value="1"/>
</dbReference>
<dbReference type="PROSITE" id="PS51059">
    <property type="entry name" value="PARP_CATALYTIC"/>
    <property type="match status" value="1"/>
</dbReference>
<dbReference type="InterPro" id="IPR008893">
    <property type="entry name" value="WGR_domain"/>
</dbReference>
<dbReference type="CDD" id="cd08001">
    <property type="entry name" value="WGR_PARP1_like"/>
    <property type="match status" value="1"/>
</dbReference>
<evidence type="ECO:0000259" key="35">
    <source>
        <dbReference type="PROSITE" id="PS51059"/>
    </source>
</evidence>
<dbReference type="EC" id="2.4.2.30" evidence="30"/>
<evidence type="ECO:0000256" key="20">
    <source>
        <dbReference type="ARBA" id="ARBA00023125"/>
    </source>
</evidence>
<dbReference type="GO" id="GO:0140806">
    <property type="term" value="F:NAD+-protein-aspartate ADP-ribosyltransferase activity"/>
    <property type="evidence" value="ECO:0007669"/>
    <property type="project" value="RHEA"/>
</dbReference>
<evidence type="ECO:0000259" key="36">
    <source>
        <dbReference type="PROSITE" id="PS51060"/>
    </source>
</evidence>
<dbReference type="SUPFAM" id="SSF47587">
    <property type="entry name" value="Domain of poly(ADP-ribose) polymerase"/>
    <property type="match status" value="1"/>
</dbReference>
<keyword evidence="22 30" id="KW-0539">Nucleus</keyword>
<protein>
    <recommendedName>
        <fullName evidence="30 31">Poly [ADP-ribose] polymerase</fullName>
        <ecNumber evidence="30">2.4.2.30</ecNumber>
    </recommendedName>
</protein>
<feature type="domain" description="PARP-type" evidence="33">
    <location>
        <begin position="27"/>
        <end position="109"/>
    </location>
</feature>
<dbReference type="Gene3D" id="3.30.1740.10">
    <property type="entry name" value="Zinc finger, PARP-type"/>
    <property type="match status" value="1"/>
</dbReference>
<keyword evidence="4" id="KW-0158">Chromosome</keyword>
<evidence type="ECO:0000256" key="28">
    <source>
        <dbReference type="ARBA" id="ARBA00048339"/>
    </source>
</evidence>
<evidence type="ECO:0000259" key="37">
    <source>
        <dbReference type="PROSITE" id="PS51977"/>
    </source>
</evidence>
<evidence type="ECO:0000256" key="24">
    <source>
        <dbReference type="ARBA" id="ARBA00024164"/>
    </source>
</evidence>
<evidence type="ECO:0000256" key="10">
    <source>
        <dbReference type="ARBA" id="ARBA00022679"/>
    </source>
</evidence>
<evidence type="ECO:0000256" key="14">
    <source>
        <dbReference type="ARBA" id="ARBA00022765"/>
    </source>
</evidence>
<keyword evidence="17" id="KW-0391">Immunity</keyword>
<dbReference type="GO" id="GO:0005694">
    <property type="term" value="C:chromosome"/>
    <property type="evidence" value="ECO:0007669"/>
    <property type="project" value="UniProtKB-SubCell"/>
</dbReference>
<dbReference type="PROSITE" id="PS52007">
    <property type="entry name" value="PADR1"/>
    <property type="match status" value="1"/>
</dbReference>
<feature type="domain" description="BRCT" evidence="34">
    <location>
        <begin position="366"/>
        <end position="439"/>
    </location>
</feature>
<keyword evidence="11" id="KW-0548">Nucleotidyltransferase</keyword>
<evidence type="ECO:0000256" key="30">
    <source>
        <dbReference type="PIRNR" id="PIRNR000489"/>
    </source>
</evidence>
<dbReference type="GO" id="GO:0140808">
    <property type="term" value="F:NAD+-protein-tyrosine ADP-ribosyltransferase activity"/>
    <property type="evidence" value="ECO:0007669"/>
    <property type="project" value="RHEA"/>
</dbReference>
<feature type="domain" description="PARP catalytic" evidence="35">
    <location>
        <begin position="747"/>
        <end position="976"/>
    </location>
</feature>
<name>A0A0V1I4W9_9BILA</name>
<dbReference type="SMART" id="SM00773">
    <property type="entry name" value="WGR"/>
    <property type="match status" value="1"/>
</dbReference>
<keyword evidence="39" id="KW-1185">Reference proteome</keyword>
<keyword evidence="18" id="KW-0805">Transcription regulation</keyword>
<dbReference type="EMBL" id="JYDP01000005">
    <property type="protein sequence ID" value="KRZ17852.1"/>
    <property type="molecule type" value="Genomic_DNA"/>
</dbReference>
<evidence type="ECO:0000256" key="26">
    <source>
        <dbReference type="ARBA" id="ARBA00033987"/>
    </source>
</evidence>
<evidence type="ECO:0000256" key="25">
    <source>
        <dbReference type="ARBA" id="ARBA00024347"/>
    </source>
</evidence>
<dbReference type="InterPro" id="IPR001510">
    <property type="entry name" value="Znf_PARP"/>
</dbReference>
<evidence type="ECO:0000256" key="21">
    <source>
        <dbReference type="ARBA" id="ARBA00023163"/>
    </source>
</evidence>
<dbReference type="SUPFAM" id="SSF57716">
    <property type="entry name" value="Glucocorticoid receptor-like (DNA-binding domain)"/>
    <property type="match status" value="1"/>
</dbReference>
<dbReference type="Pfam" id="PF21728">
    <property type="entry name" value="PADR1_N"/>
    <property type="match status" value="1"/>
</dbReference>
<dbReference type="PIRSF" id="PIRSF000489">
    <property type="entry name" value="NAD_ADPRT"/>
    <property type="match status" value="1"/>
</dbReference>
<dbReference type="InterPro" id="IPR049296">
    <property type="entry name" value="PARP1-like_PADR1_N"/>
</dbReference>
<comment type="catalytic activity">
    <reaction evidence="29">
        <text>L-seryl-[protein] + NAD(+) = O-(ADP-D-ribosyl)-L-seryl-[protein] + nicotinamide + H(+)</text>
        <dbReference type="Rhea" id="RHEA:58232"/>
        <dbReference type="Rhea" id="RHEA-COMP:9863"/>
        <dbReference type="Rhea" id="RHEA-COMP:15091"/>
        <dbReference type="ChEBI" id="CHEBI:15378"/>
        <dbReference type="ChEBI" id="CHEBI:17154"/>
        <dbReference type="ChEBI" id="CHEBI:29999"/>
        <dbReference type="ChEBI" id="CHEBI:57540"/>
        <dbReference type="ChEBI" id="CHEBI:142556"/>
    </reaction>
    <physiologicalReaction direction="left-to-right" evidence="29">
        <dbReference type="Rhea" id="RHEA:58233"/>
    </physiologicalReaction>
</comment>
<dbReference type="GO" id="GO:0051287">
    <property type="term" value="F:NAD binding"/>
    <property type="evidence" value="ECO:0007669"/>
    <property type="project" value="UniProtKB-UniRule"/>
</dbReference>
<dbReference type="PROSITE" id="PS51060">
    <property type="entry name" value="PARP_ALPHA_HD"/>
    <property type="match status" value="1"/>
</dbReference>
<dbReference type="FunFam" id="3.90.228.10:FF:000002">
    <property type="entry name" value="Poly [ADP-ribose] polymerase"/>
    <property type="match status" value="1"/>
</dbReference>
<sequence>MTALNLTTCAFFETVKRAVMNNIEWKFKAEYAKSNRSECRFCRSKIKYNELRLAIMVQSTFFDGRIPTWYHYDCFWYCGKVLSEEDFPGLDNLRWDDQEKIRKRIQGKSMNAIMKLQQNLMKCWKYQLISLFGHHYQSVRMHVRKANQKTRKSYDIDCFFNTYDSVHVLQNLTVDKIIDFHLLPVDCQQDIQNRLQKRKIKIDSEHEKKKKRKEEEEETSNSKGKCFTTAEKEKEMLNIQCNKFWEIKDNLRNNLTKREMEKLLLHNGQQITRKFEITNHLADCIMFGPLEPCPACEQGQLFFSSRFNSYLCGGNISAWTTCKYSTQKPGRKKFTIPELLSDNNYLKCLPKDGEHSERFFSSRRPLVSNLLKGINFFIQPDLHDVKKNIEKLGGTIVAQLTSKVMLAIFSEASLHSESYSNFVLKMSEKRIACVSESFVDQLQNIPLHDALAKCKINSWDADSIEVKRDQIGYSSLEKTTSGSSKRKKFAQDSDHGKVIIKGGGAVHACSGLHEIAHVYQQNGKTYDVVLNAVDVDSGRNSYYKLQILKHDHLDQFWVSRAWGRIGTTIGSHLLESFDTALEAVEFFCEMYLEKTGNDWNSKKFIKHSNKFYPVKIEYFTKIRSPPKIRPGSKSALPKAVKELMKLIFNVQAFKHTMLEFSVDMNKMPLGNLATDQIQRAFNILSQVKEILKMDNNQLSEMERLIKITDYSNQFYTLIPHNFGIEPPTLLNTEDLLKIKWDLLENLKEIHVAYKILHCDTGDEDPMDPLSKRSAEYKRIVKYARNTHALTHDKYTLQIENIFSVDRSGEFERYAEFKKLHNRMLLWHGSRLSNFVGIISQGLRIAPPESLISGHMFGKGIYFADMVSKSANYCNATTEDPYGLLLLCEVALGDMHELTEPEFLTKLPRGKHSVKGLGMNVPNPAEVEIIDDGVVVPLGKAVQSNIRESSLQYNEYVIYNVKQMNIKYLVKMKFQFK</sequence>
<dbReference type="GO" id="GO:0006302">
    <property type="term" value="P:double-strand break repair"/>
    <property type="evidence" value="ECO:0007669"/>
    <property type="project" value="TreeGrafter"/>
</dbReference>
<evidence type="ECO:0000256" key="12">
    <source>
        <dbReference type="ARBA" id="ARBA00022723"/>
    </source>
</evidence>
<dbReference type="InterPro" id="IPR012982">
    <property type="entry name" value="PARP1-like_PADR1_Zn_ribbon"/>
</dbReference>
<dbReference type="PANTHER" id="PTHR10459:SF112">
    <property type="entry name" value="POLY [ADP-RIBOSE] POLYMERASE 1"/>
    <property type="match status" value="1"/>
</dbReference>
<dbReference type="FunFam" id="1.20.142.10:FF:000002">
    <property type="entry name" value="Poly [ADP-ribose] polymerase"/>
    <property type="match status" value="1"/>
</dbReference>
<comment type="similarity">
    <text evidence="25">Belongs to the ARTD/PARP family.</text>
</comment>
<keyword evidence="16 30" id="KW-0862">Zinc</keyword>
<dbReference type="InterPro" id="IPR036957">
    <property type="entry name" value="Znf_PARP_sf"/>
</dbReference>
<keyword evidence="12 30" id="KW-0479">Metal-binding</keyword>
<dbReference type="GO" id="GO:0008270">
    <property type="term" value="F:zinc ion binding"/>
    <property type="evidence" value="ECO:0007669"/>
    <property type="project" value="UniProtKB-KW"/>
</dbReference>
<keyword evidence="9 30" id="KW-0328">Glycosyltransferase</keyword>
<dbReference type="Proteomes" id="UP000055024">
    <property type="component" value="Unassembled WGS sequence"/>
</dbReference>
<dbReference type="Gene3D" id="2.20.25.630">
    <property type="match status" value="1"/>
</dbReference>
<feature type="domain" description="WGR" evidence="37">
    <location>
        <begin position="515"/>
        <end position="611"/>
    </location>
</feature>
<evidence type="ECO:0000256" key="9">
    <source>
        <dbReference type="ARBA" id="ARBA00022676"/>
    </source>
</evidence>
<evidence type="ECO:0000256" key="5">
    <source>
        <dbReference type="ARBA" id="ARBA00022490"/>
    </source>
</evidence>
<dbReference type="GO" id="GO:0140815">
    <property type="term" value="F:NAD+-protein-histidine ADP-ribosyltransferase activity"/>
    <property type="evidence" value="ECO:0007669"/>
    <property type="project" value="RHEA"/>
</dbReference>
<evidence type="ECO:0000256" key="7">
    <source>
        <dbReference type="ARBA" id="ARBA00022533"/>
    </source>
</evidence>
<evidence type="ECO:0000256" key="27">
    <source>
        <dbReference type="ARBA" id="ARBA00048241"/>
    </source>
</evidence>
<evidence type="ECO:0000256" key="19">
    <source>
        <dbReference type="ARBA" id="ARBA00023027"/>
    </source>
</evidence>
<dbReference type="SUPFAM" id="SSF142921">
    <property type="entry name" value="WGR domain-like"/>
    <property type="match status" value="1"/>
</dbReference>
<gene>
    <name evidence="38" type="primary">PARP1</name>
    <name evidence="38" type="ORF">T11_7971</name>
</gene>
<organism evidence="38 39">
    <name type="scientific">Trichinella zimbabwensis</name>
    <dbReference type="NCBI Taxonomy" id="268475"/>
    <lineage>
        <taxon>Eukaryota</taxon>
        <taxon>Metazoa</taxon>
        <taxon>Ecdysozoa</taxon>
        <taxon>Nematoda</taxon>
        <taxon>Enoplea</taxon>
        <taxon>Dorylaimia</taxon>
        <taxon>Trichinellida</taxon>
        <taxon>Trichinellidae</taxon>
        <taxon>Trichinella</taxon>
    </lineage>
</organism>
<dbReference type="InterPro" id="IPR004102">
    <property type="entry name" value="Poly(ADP-ribose)pol_reg_dom"/>
</dbReference>
<dbReference type="InterPro" id="IPR038650">
    <property type="entry name" value="PADR1_C_dom_sf"/>
</dbReference>
<evidence type="ECO:0000256" key="16">
    <source>
        <dbReference type="ARBA" id="ARBA00022833"/>
    </source>
</evidence>
<keyword evidence="15" id="KW-0863">Zinc-finger</keyword>
<dbReference type="Pfam" id="PF00533">
    <property type="entry name" value="BRCT"/>
    <property type="match status" value="1"/>
</dbReference>
<evidence type="ECO:0000256" key="11">
    <source>
        <dbReference type="ARBA" id="ARBA00022695"/>
    </source>
</evidence>
<evidence type="ECO:0000256" key="1">
    <source>
        <dbReference type="ARBA" id="ARBA00004286"/>
    </source>
</evidence>
<feature type="region of interest" description="Disordered" evidence="32">
    <location>
        <begin position="205"/>
        <end position="224"/>
    </location>
</feature>
<keyword evidence="20 30" id="KW-0238">DNA-binding</keyword>
<accession>A0A0V1I4W9</accession>
<dbReference type="GO" id="GO:0003950">
    <property type="term" value="F:NAD+ poly-ADP-ribosyltransferase activity"/>
    <property type="evidence" value="ECO:0007669"/>
    <property type="project" value="UniProtKB-UniRule"/>
</dbReference>
<comment type="catalytic activity">
    <reaction evidence="26 30">
        <text>NAD(+) + (ADP-D-ribosyl)n-acceptor = nicotinamide + (ADP-D-ribosyl)n+1-acceptor + H(+).</text>
        <dbReference type="EC" id="2.4.2.30"/>
    </reaction>
</comment>
<dbReference type="Gene3D" id="3.40.50.10190">
    <property type="entry name" value="BRCT domain"/>
    <property type="match status" value="1"/>
</dbReference>
<keyword evidence="7" id="KW-0021">Allosteric enzyme</keyword>
<comment type="caution">
    <text evidence="38">The sequence shown here is derived from an EMBL/GenBank/DDBJ whole genome shotgun (WGS) entry which is preliminary data.</text>
</comment>
<dbReference type="Pfam" id="PF02877">
    <property type="entry name" value="PARP_reg"/>
    <property type="match status" value="1"/>
</dbReference>
<evidence type="ECO:0000256" key="18">
    <source>
        <dbReference type="ARBA" id="ARBA00023015"/>
    </source>
</evidence>
<evidence type="ECO:0000256" key="15">
    <source>
        <dbReference type="ARBA" id="ARBA00022771"/>
    </source>
</evidence>
<evidence type="ECO:0000256" key="8">
    <source>
        <dbReference type="ARBA" id="ARBA00022588"/>
    </source>
</evidence>
<dbReference type="CDD" id="cd01437">
    <property type="entry name" value="parp_like"/>
    <property type="match status" value="1"/>
</dbReference>
<dbReference type="PANTHER" id="PTHR10459">
    <property type="entry name" value="DNA LIGASE"/>
    <property type="match status" value="1"/>
</dbReference>
<comment type="catalytic activity">
    <reaction evidence="28">
        <text>L-tyrosyl-[protein] + NAD(+) = O-(ADP-D-ribosyl)-L-tyrosyl-[protein] + nicotinamide + H(+)</text>
        <dbReference type="Rhea" id="RHEA:58236"/>
        <dbReference type="Rhea" id="RHEA-COMP:10136"/>
        <dbReference type="Rhea" id="RHEA-COMP:15092"/>
        <dbReference type="ChEBI" id="CHEBI:15378"/>
        <dbReference type="ChEBI" id="CHEBI:17154"/>
        <dbReference type="ChEBI" id="CHEBI:46858"/>
        <dbReference type="ChEBI" id="CHEBI:57540"/>
        <dbReference type="ChEBI" id="CHEBI:142557"/>
    </reaction>
    <physiologicalReaction direction="left-to-right" evidence="28">
        <dbReference type="Rhea" id="RHEA:58237"/>
    </physiologicalReaction>
</comment>
<dbReference type="Pfam" id="PF00645">
    <property type="entry name" value="zf-PARP"/>
    <property type="match status" value="1"/>
</dbReference>
<dbReference type="PROSITE" id="PS50064">
    <property type="entry name" value="ZF_PARP_2"/>
    <property type="match status" value="1"/>
</dbReference>
<dbReference type="SUPFAM" id="SSF56399">
    <property type="entry name" value="ADP-ribosylation"/>
    <property type="match status" value="1"/>
</dbReference>
<dbReference type="Pfam" id="PF05406">
    <property type="entry name" value="WGR"/>
    <property type="match status" value="1"/>
</dbReference>
<dbReference type="InterPro" id="IPR050800">
    <property type="entry name" value="ARTD/PARP"/>
</dbReference>
<evidence type="ECO:0000256" key="6">
    <source>
        <dbReference type="ARBA" id="ARBA00022499"/>
    </source>
</evidence>
<dbReference type="InterPro" id="IPR036616">
    <property type="entry name" value="Poly(ADP-ribose)pol_reg_dom_sf"/>
</dbReference>
<keyword evidence="14" id="KW-0013">ADP-ribosylation</keyword>
<evidence type="ECO:0000259" key="34">
    <source>
        <dbReference type="PROSITE" id="PS50172"/>
    </source>
</evidence>
<dbReference type="PROSITE" id="PS50172">
    <property type="entry name" value="BRCT"/>
    <property type="match status" value="1"/>
</dbReference>
<keyword evidence="19 30" id="KW-0520">NAD</keyword>
<comment type="subcellular location">
    <subcellularLocation>
        <location evidence="1">Chromosome</location>
    </subcellularLocation>
    <subcellularLocation>
        <location evidence="2">Cytoplasm</location>
        <location evidence="2">Cytosol</location>
    </subcellularLocation>
    <subcellularLocation>
        <location evidence="3">Nucleus</location>
        <location evidence="3">Nucleolus</location>
    </subcellularLocation>
</comment>
<dbReference type="Gene3D" id="1.10.20.130">
    <property type="match status" value="1"/>
</dbReference>
<dbReference type="GO" id="GO:0005829">
    <property type="term" value="C:cytosol"/>
    <property type="evidence" value="ECO:0007669"/>
    <property type="project" value="UniProtKB-SubCell"/>
</dbReference>
<keyword evidence="21" id="KW-0804">Transcription</keyword>
<dbReference type="GO" id="GO:0070212">
    <property type="term" value="P:protein poly-ADP-ribosylation"/>
    <property type="evidence" value="ECO:0007669"/>
    <property type="project" value="TreeGrafter"/>
</dbReference>
<dbReference type="GO" id="GO:0016779">
    <property type="term" value="F:nucleotidyltransferase activity"/>
    <property type="evidence" value="ECO:0007669"/>
    <property type="project" value="UniProtKB-KW"/>
</dbReference>
<dbReference type="Pfam" id="PF00644">
    <property type="entry name" value="PARP"/>
    <property type="match status" value="1"/>
</dbReference>
<evidence type="ECO:0000256" key="13">
    <source>
        <dbReference type="ARBA" id="ARBA00022737"/>
    </source>
</evidence>
<dbReference type="GO" id="GO:0005730">
    <property type="term" value="C:nucleolus"/>
    <property type="evidence" value="ECO:0007669"/>
    <property type="project" value="UniProtKB-SubCell"/>
</dbReference>
<evidence type="ECO:0000256" key="17">
    <source>
        <dbReference type="ARBA" id="ARBA00022859"/>
    </source>
</evidence>
<dbReference type="GO" id="GO:0140805">
    <property type="term" value="F:NAD+-protein-serine ADP-ribosyltransferase activity"/>
    <property type="evidence" value="ECO:0007669"/>
    <property type="project" value="RHEA"/>
</dbReference>
<evidence type="ECO:0000256" key="3">
    <source>
        <dbReference type="ARBA" id="ARBA00004604"/>
    </source>
</evidence>
<keyword evidence="10 30" id="KW-0808">Transferase</keyword>
<dbReference type="InterPro" id="IPR036930">
    <property type="entry name" value="WGR_dom_sf"/>
</dbReference>
<evidence type="ECO:0000256" key="23">
    <source>
        <dbReference type="ARBA" id="ARBA00024159"/>
    </source>
</evidence>
<dbReference type="InterPro" id="IPR036420">
    <property type="entry name" value="BRCT_dom_sf"/>
</dbReference>
<evidence type="ECO:0000256" key="29">
    <source>
        <dbReference type="ARBA" id="ARBA00048575"/>
    </source>
</evidence>
<evidence type="ECO:0000256" key="31">
    <source>
        <dbReference type="RuleBase" id="RU362114"/>
    </source>
</evidence>
<proteinExistence type="inferred from homology"/>
<dbReference type="GO" id="GO:0045087">
    <property type="term" value="P:innate immune response"/>
    <property type="evidence" value="ECO:0007669"/>
    <property type="project" value="UniProtKB-KW"/>
</dbReference>
<dbReference type="SMART" id="SM01335">
    <property type="entry name" value="PADR1"/>
    <property type="match status" value="1"/>
</dbReference>
<keyword evidence="8" id="KW-0399">Innate immunity</keyword>
<dbReference type="InterPro" id="IPR012317">
    <property type="entry name" value="Poly(ADP-ribose)pol_cat_dom"/>
</dbReference>
<evidence type="ECO:0000259" key="33">
    <source>
        <dbReference type="PROSITE" id="PS50064"/>
    </source>
</evidence>
<reference evidence="38 39" key="1">
    <citation type="submission" date="2015-01" db="EMBL/GenBank/DDBJ databases">
        <title>Evolution of Trichinella species and genotypes.</title>
        <authorList>
            <person name="Korhonen P.K."/>
            <person name="Edoardo P."/>
            <person name="Giuseppe L.R."/>
            <person name="Gasser R.B."/>
        </authorList>
    </citation>
    <scope>NUCLEOTIDE SEQUENCE [LARGE SCALE GENOMIC DNA]</scope>
    <source>
        <strain evidence="38">ISS1029</strain>
    </source>
</reference>
<dbReference type="Gene3D" id="1.20.142.10">
    <property type="entry name" value="Poly(ADP-ribose) polymerase, regulatory domain"/>
    <property type="match status" value="1"/>
</dbReference>
<keyword evidence="13" id="KW-0677">Repeat</keyword>
<evidence type="ECO:0000256" key="32">
    <source>
        <dbReference type="SAM" id="MobiDB-lite"/>
    </source>
</evidence>
<dbReference type="OrthoDB" id="429950at2759"/>
<dbReference type="InterPro" id="IPR001357">
    <property type="entry name" value="BRCT_dom"/>
</dbReference>
<evidence type="ECO:0000256" key="2">
    <source>
        <dbReference type="ARBA" id="ARBA00004514"/>
    </source>
</evidence>
<feature type="domain" description="PARP alpha-helical" evidence="36">
    <location>
        <begin position="633"/>
        <end position="757"/>
    </location>
</feature>
<comment type="catalytic activity">
    <reaction evidence="27">
        <text>L-histidyl-[protein] + NAD(+) = N(tele)-(ADP-D-ribosyl)-L-histidyl-[protein] + nicotinamide + H(+)</text>
        <dbReference type="Rhea" id="RHEA:72071"/>
        <dbReference type="Rhea" id="RHEA-COMP:9745"/>
        <dbReference type="Rhea" id="RHEA-COMP:18085"/>
        <dbReference type="ChEBI" id="CHEBI:15378"/>
        <dbReference type="ChEBI" id="CHEBI:17154"/>
        <dbReference type="ChEBI" id="CHEBI:29979"/>
        <dbReference type="ChEBI" id="CHEBI:57540"/>
        <dbReference type="ChEBI" id="CHEBI:191398"/>
    </reaction>
    <physiologicalReaction direction="left-to-right" evidence="27">
        <dbReference type="Rhea" id="RHEA:72072"/>
    </physiologicalReaction>
</comment>
<dbReference type="GO" id="GO:0140807">
    <property type="term" value="F:NAD+-protein-glutamate ADP-ribosyltransferase activity"/>
    <property type="evidence" value="ECO:0007669"/>
    <property type="project" value="RHEA"/>
</dbReference>
<evidence type="ECO:0000313" key="39">
    <source>
        <dbReference type="Proteomes" id="UP000055024"/>
    </source>
</evidence>
<keyword evidence="6" id="KW-1017">Isopeptide bond</keyword>
<evidence type="ECO:0000256" key="4">
    <source>
        <dbReference type="ARBA" id="ARBA00022454"/>
    </source>
</evidence>
<comment type="catalytic activity">
    <reaction evidence="23">
        <text>L-glutamyl-[protein] + NAD(+) = 5-O-(ADP-D-ribosyl)-L-glutamyl-[protein] + nicotinamide</text>
        <dbReference type="Rhea" id="RHEA:58224"/>
        <dbReference type="Rhea" id="RHEA-COMP:10208"/>
        <dbReference type="Rhea" id="RHEA-COMP:15089"/>
        <dbReference type="ChEBI" id="CHEBI:17154"/>
        <dbReference type="ChEBI" id="CHEBI:29973"/>
        <dbReference type="ChEBI" id="CHEBI:57540"/>
        <dbReference type="ChEBI" id="CHEBI:142540"/>
    </reaction>
    <physiologicalReaction direction="left-to-right" evidence="23">
        <dbReference type="Rhea" id="RHEA:58225"/>
    </physiologicalReaction>
</comment>
<dbReference type="InterPro" id="IPR008288">
    <property type="entry name" value="PARP"/>
</dbReference>
<dbReference type="GO" id="GO:0003677">
    <property type="term" value="F:DNA binding"/>
    <property type="evidence" value="ECO:0007669"/>
    <property type="project" value="UniProtKB-UniRule"/>
</dbReference>
<dbReference type="PROSITE" id="PS51977">
    <property type="entry name" value="WGR"/>
    <property type="match status" value="1"/>
</dbReference>
<dbReference type="Pfam" id="PF08063">
    <property type="entry name" value="Zn_ribbon_PADR1"/>
    <property type="match status" value="1"/>
</dbReference>
<evidence type="ECO:0000256" key="22">
    <source>
        <dbReference type="ARBA" id="ARBA00023242"/>
    </source>
</evidence>
<comment type="catalytic activity">
    <reaction evidence="24">
        <text>L-aspartyl-[protein] + NAD(+) = 4-O-(ADP-D-ribosyl)-L-aspartyl-[protein] + nicotinamide</text>
        <dbReference type="Rhea" id="RHEA:54424"/>
        <dbReference type="Rhea" id="RHEA-COMP:9867"/>
        <dbReference type="Rhea" id="RHEA-COMP:13832"/>
        <dbReference type="ChEBI" id="CHEBI:17154"/>
        <dbReference type="ChEBI" id="CHEBI:29961"/>
        <dbReference type="ChEBI" id="CHEBI:57540"/>
        <dbReference type="ChEBI" id="CHEBI:138102"/>
    </reaction>
    <physiologicalReaction direction="left-to-right" evidence="24">
        <dbReference type="Rhea" id="RHEA:54425"/>
    </physiologicalReaction>
</comment>